<comment type="caution">
    <text evidence="2">The sequence shown here is derived from an EMBL/GenBank/DDBJ whole genome shotgun (WGS) entry which is preliminary data.</text>
</comment>
<proteinExistence type="predicted"/>
<dbReference type="EMBL" id="SSTE01000903">
    <property type="protein sequence ID" value="KAA0066268.1"/>
    <property type="molecule type" value="Genomic_DNA"/>
</dbReference>
<evidence type="ECO:0000313" key="3">
    <source>
        <dbReference type="Proteomes" id="UP000321393"/>
    </source>
</evidence>
<organism evidence="2 4">
    <name type="scientific">Cucumis melo var. makuwa</name>
    <name type="common">Oriental melon</name>
    <dbReference type="NCBI Taxonomy" id="1194695"/>
    <lineage>
        <taxon>Eukaryota</taxon>
        <taxon>Viridiplantae</taxon>
        <taxon>Streptophyta</taxon>
        <taxon>Embryophyta</taxon>
        <taxon>Tracheophyta</taxon>
        <taxon>Spermatophyta</taxon>
        <taxon>Magnoliopsida</taxon>
        <taxon>eudicotyledons</taxon>
        <taxon>Gunneridae</taxon>
        <taxon>Pentapetalae</taxon>
        <taxon>rosids</taxon>
        <taxon>fabids</taxon>
        <taxon>Cucurbitales</taxon>
        <taxon>Cucurbitaceae</taxon>
        <taxon>Benincaseae</taxon>
        <taxon>Cucumis</taxon>
    </lineage>
</organism>
<dbReference type="Pfam" id="PF03004">
    <property type="entry name" value="Transposase_24"/>
    <property type="match status" value="1"/>
</dbReference>
<accession>A0A5D3BF03</accession>
<dbReference type="EMBL" id="SSTD01018651">
    <property type="protein sequence ID" value="TYJ97656.1"/>
    <property type="molecule type" value="Genomic_DNA"/>
</dbReference>
<protein>
    <submittedName>
        <fullName evidence="2">Uncharacterized protein</fullName>
    </submittedName>
</protein>
<evidence type="ECO:0000313" key="1">
    <source>
        <dbReference type="EMBL" id="KAA0066268.1"/>
    </source>
</evidence>
<dbReference type="AlphaFoldDB" id="A0A5D3BF03"/>
<dbReference type="OrthoDB" id="1739089at2759"/>
<name>A0A5D3BF03_CUCMM</name>
<dbReference type="Proteomes" id="UP000321393">
    <property type="component" value="Unassembled WGS sequence"/>
</dbReference>
<sequence length="461" mass="52166">MSEITWVSCDGHKRVVEYNELDQLIGESATKLKSFIGTIVRVHVSVSYQSWKDVPTELKDKIYELIVLVGNKGRERRKNNKYNHSLSRKGYANLVEEMKANKSSGGLTDCALLWKKARTTKDGEIPYTDTKKVANKIDNLLVSKHATHLMDNVTCDILSQAIGGNDPLGRIREVGQYVTPNKYFHTAREKQMKVSKEEDYAEERERMTAYDGNDHDVEEENKQILEEEVEIEDLTIEKQDKVGDENKDICASIGTLTKVKDGTCCPLAIRTKDNVVGVGTIFNYDIDGDNVNVSVDMVADGNCFVPVPTREEAKHVKFLELGSWKKACIFKGASIFEGVLEVGVFEESLYLQRSFNLRGWSLGKKFVSSKNLQSSRVFLKLESWKKVCVFKEASIFEGVLEVGVFEKSFWSLGRKLVSSKKLQSSRVFLKLESWKKVCVFKEASIFEGVLEVGVLEESLYL</sequence>
<gene>
    <name evidence="2" type="ORF">E5676_scaffold37G00160</name>
    <name evidence="1" type="ORF">E6C27_scaffold21G003130</name>
</gene>
<reference evidence="3 4" key="1">
    <citation type="submission" date="2019-08" db="EMBL/GenBank/DDBJ databases">
        <title>Draft genome sequences of two oriental melons (Cucumis melo L. var makuwa).</title>
        <authorList>
            <person name="Kwon S.-Y."/>
        </authorList>
    </citation>
    <scope>NUCLEOTIDE SEQUENCE [LARGE SCALE GENOMIC DNA]</scope>
    <source>
        <strain evidence="4">cv. Chang Bougi</strain>
        <strain evidence="3">cv. SW 3</strain>
        <tissue evidence="2">Leaf</tissue>
    </source>
</reference>
<evidence type="ECO:0000313" key="2">
    <source>
        <dbReference type="EMBL" id="TYJ97656.1"/>
    </source>
</evidence>
<dbReference type="PANTHER" id="PTHR33018:SF31">
    <property type="entry name" value="TRANSPOSASE, PTTA_EN_SPM, PLANT"/>
    <property type="match status" value="1"/>
</dbReference>
<dbReference type="Proteomes" id="UP000321947">
    <property type="component" value="Unassembled WGS sequence"/>
</dbReference>
<dbReference type="PANTHER" id="PTHR33018">
    <property type="entry name" value="OS10G0338966 PROTEIN-RELATED"/>
    <property type="match status" value="1"/>
</dbReference>
<evidence type="ECO:0000313" key="4">
    <source>
        <dbReference type="Proteomes" id="UP000321947"/>
    </source>
</evidence>
<dbReference type="InterPro" id="IPR004252">
    <property type="entry name" value="Probable_transposase_24"/>
</dbReference>